<dbReference type="SUPFAM" id="SSF47384">
    <property type="entry name" value="Homodimeric domain of signal transducing histidine kinase"/>
    <property type="match status" value="1"/>
</dbReference>
<dbReference type="InterPro" id="IPR003661">
    <property type="entry name" value="HisK_dim/P_dom"/>
</dbReference>
<sequence length="470" mass="48949">MSHSRLGGSAGPTSPTLRRTLLLGLLVPLLVLVPLTAAVIYRLALTPALDGLDRALTDTAVALSRIVDVQGDAVTLPLSAQTARALQADLVDHTVFAVGGPDGRPLGGEAALLALAPPLAADQWSFFEGQFGGQPVRVAVHAMACGTKGRLCVIVVAETLGKRQQAERAVMLASLAGATVLALVLAALAMAAVARGLRPLQRAAAEVAALSPARLAPVDTRGVPREVLGFVDALNGLLARIRDAATAQRAFIADAAHQLRTPLAVMRVEAAQALATPHPEAQQPMLERLHAAAERGARLAQQLLSMARTESFALDPQQQPAQPVDLRQLIAEAADRWLEPSIEAGQDLGFELAHSVVQGHPVLLEELVGNLVHNAVAHAGRGARITVACGVDAHVPWLSVEDDGPGVPEEERPLLWQRFRRGREAGGTGSGLGLAIVADIARLHGAQAALLAGVDGRGLKVLVRFPASGA</sequence>
<dbReference type="PROSITE" id="PS50109">
    <property type="entry name" value="HIS_KIN"/>
    <property type="match status" value="1"/>
</dbReference>
<keyword evidence="4" id="KW-0597">Phosphoprotein</keyword>
<evidence type="ECO:0000256" key="3">
    <source>
        <dbReference type="ARBA" id="ARBA00012438"/>
    </source>
</evidence>
<dbReference type="InterPro" id="IPR036890">
    <property type="entry name" value="HATPase_C_sf"/>
</dbReference>
<dbReference type="CDD" id="cd00082">
    <property type="entry name" value="HisKA"/>
    <property type="match status" value="1"/>
</dbReference>
<organism evidence="14 15">
    <name type="scientific">Aquincola tertiaricarbonis</name>
    <dbReference type="NCBI Taxonomy" id="391953"/>
    <lineage>
        <taxon>Bacteria</taxon>
        <taxon>Pseudomonadati</taxon>
        <taxon>Pseudomonadota</taxon>
        <taxon>Betaproteobacteria</taxon>
        <taxon>Burkholderiales</taxon>
        <taxon>Sphaerotilaceae</taxon>
        <taxon>Aquincola</taxon>
    </lineage>
</organism>
<dbReference type="Gene3D" id="3.30.565.10">
    <property type="entry name" value="Histidine kinase-like ATPase, C-terminal domain"/>
    <property type="match status" value="1"/>
</dbReference>
<evidence type="ECO:0000259" key="13">
    <source>
        <dbReference type="PROSITE" id="PS50885"/>
    </source>
</evidence>
<evidence type="ECO:0000256" key="10">
    <source>
        <dbReference type="ARBA" id="ARBA00023136"/>
    </source>
</evidence>
<evidence type="ECO:0000256" key="2">
    <source>
        <dbReference type="ARBA" id="ARBA00004370"/>
    </source>
</evidence>
<dbReference type="SMART" id="SM00388">
    <property type="entry name" value="HisKA"/>
    <property type="match status" value="1"/>
</dbReference>
<evidence type="ECO:0000256" key="11">
    <source>
        <dbReference type="SAM" id="Phobius"/>
    </source>
</evidence>
<keyword evidence="9" id="KW-0902">Two-component regulatory system</keyword>
<dbReference type="Pfam" id="PF00512">
    <property type="entry name" value="HisKA"/>
    <property type="match status" value="1"/>
</dbReference>
<proteinExistence type="predicted"/>
<name>A0ABY4S6A8_AQUTE</name>
<evidence type="ECO:0000256" key="6">
    <source>
        <dbReference type="ARBA" id="ARBA00022692"/>
    </source>
</evidence>
<dbReference type="PROSITE" id="PS50885">
    <property type="entry name" value="HAMP"/>
    <property type="match status" value="1"/>
</dbReference>
<dbReference type="RefSeq" id="WP_250196746.1">
    <property type="nucleotide sequence ID" value="NZ_CP097636.1"/>
</dbReference>
<gene>
    <name evidence="14" type="ORF">MW290_23370</name>
</gene>
<dbReference type="Gene3D" id="1.10.287.130">
    <property type="match status" value="1"/>
</dbReference>
<dbReference type="SUPFAM" id="SSF55874">
    <property type="entry name" value="ATPase domain of HSP90 chaperone/DNA topoisomerase II/histidine kinase"/>
    <property type="match status" value="1"/>
</dbReference>
<evidence type="ECO:0000256" key="1">
    <source>
        <dbReference type="ARBA" id="ARBA00000085"/>
    </source>
</evidence>
<dbReference type="PANTHER" id="PTHR45436">
    <property type="entry name" value="SENSOR HISTIDINE KINASE YKOH"/>
    <property type="match status" value="1"/>
</dbReference>
<dbReference type="PANTHER" id="PTHR45436:SF1">
    <property type="entry name" value="SENSOR PROTEIN QSEC"/>
    <property type="match status" value="1"/>
</dbReference>
<dbReference type="Proteomes" id="UP001056201">
    <property type="component" value="Chromosome 2"/>
</dbReference>
<evidence type="ECO:0000256" key="5">
    <source>
        <dbReference type="ARBA" id="ARBA00022679"/>
    </source>
</evidence>
<keyword evidence="5" id="KW-0808">Transferase</keyword>
<dbReference type="InterPro" id="IPR003594">
    <property type="entry name" value="HATPase_dom"/>
</dbReference>
<dbReference type="GO" id="GO:0016301">
    <property type="term" value="F:kinase activity"/>
    <property type="evidence" value="ECO:0007669"/>
    <property type="project" value="UniProtKB-KW"/>
</dbReference>
<feature type="domain" description="HAMP" evidence="13">
    <location>
        <begin position="194"/>
        <end position="246"/>
    </location>
</feature>
<evidence type="ECO:0000259" key="12">
    <source>
        <dbReference type="PROSITE" id="PS50109"/>
    </source>
</evidence>
<reference evidence="14" key="1">
    <citation type="submission" date="2022-05" db="EMBL/GenBank/DDBJ databases">
        <title>An RpoN-dependent PEP-CTERM gene is involved in floc formation of an Aquincola tertiaricarbonis strain.</title>
        <authorList>
            <person name="Qiu D."/>
            <person name="Xia M."/>
        </authorList>
    </citation>
    <scope>NUCLEOTIDE SEQUENCE</scope>
    <source>
        <strain evidence="14">RN12</strain>
    </source>
</reference>
<keyword evidence="8 11" id="KW-1133">Transmembrane helix</keyword>
<dbReference type="Pfam" id="PF02518">
    <property type="entry name" value="HATPase_c"/>
    <property type="match status" value="1"/>
</dbReference>
<comment type="subcellular location">
    <subcellularLocation>
        <location evidence="2">Membrane</location>
    </subcellularLocation>
</comment>
<dbReference type="InterPro" id="IPR036097">
    <property type="entry name" value="HisK_dim/P_sf"/>
</dbReference>
<feature type="domain" description="Histidine kinase" evidence="12">
    <location>
        <begin position="254"/>
        <end position="469"/>
    </location>
</feature>
<comment type="catalytic activity">
    <reaction evidence="1">
        <text>ATP + protein L-histidine = ADP + protein N-phospho-L-histidine.</text>
        <dbReference type="EC" id="2.7.13.3"/>
    </reaction>
</comment>
<evidence type="ECO:0000256" key="8">
    <source>
        <dbReference type="ARBA" id="ARBA00022989"/>
    </source>
</evidence>
<dbReference type="InterPro" id="IPR005467">
    <property type="entry name" value="His_kinase_dom"/>
</dbReference>
<feature type="transmembrane region" description="Helical" evidence="11">
    <location>
        <begin position="169"/>
        <end position="193"/>
    </location>
</feature>
<keyword evidence="6 11" id="KW-0812">Transmembrane</keyword>
<keyword evidence="10 11" id="KW-0472">Membrane</keyword>
<evidence type="ECO:0000256" key="7">
    <source>
        <dbReference type="ARBA" id="ARBA00022777"/>
    </source>
</evidence>
<dbReference type="InterPro" id="IPR013727">
    <property type="entry name" value="2CSK_N"/>
</dbReference>
<feature type="transmembrane region" description="Helical" evidence="11">
    <location>
        <begin position="20"/>
        <end position="44"/>
    </location>
</feature>
<dbReference type="InterPro" id="IPR004358">
    <property type="entry name" value="Sig_transdc_His_kin-like_C"/>
</dbReference>
<dbReference type="EMBL" id="CP097636">
    <property type="protein sequence ID" value="URI08524.1"/>
    <property type="molecule type" value="Genomic_DNA"/>
</dbReference>
<evidence type="ECO:0000313" key="14">
    <source>
        <dbReference type="EMBL" id="URI08524.1"/>
    </source>
</evidence>
<evidence type="ECO:0000256" key="9">
    <source>
        <dbReference type="ARBA" id="ARBA00023012"/>
    </source>
</evidence>
<dbReference type="InterPro" id="IPR050428">
    <property type="entry name" value="TCS_sensor_his_kinase"/>
</dbReference>
<accession>A0ABY4S6A8</accession>
<dbReference type="InterPro" id="IPR003660">
    <property type="entry name" value="HAMP_dom"/>
</dbReference>
<protein>
    <recommendedName>
        <fullName evidence="3">histidine kinase</fullName>
        <ecNumber evidence="3">2.7.13.3</ecNumber>
    </recommendedName>
</protein>
<keyword evidence="7 14" id="KW-0418">Kinase</keyword>
<dbReference type="EC" id="2.7.13.3" evidence="3"/>
<evidence type="ECO:0000256" key="4">
    <source>
        <dbReference type="ARBA" id="ARBA00022553"/>
    </source>
</evidence>
<evidence type="ECO:0000313" key="15">
    <source>
        <dbReference type="Proteomes" id="UP001056201"/>
    </source>
</evidence>
<dbReference type="Pfam" id="PF08521">
    <property type="entry name" value="2CSK_N"/>
    <property type="match status" value="1"/>
</dbReference>
<dbReference type="SMART" id="SM00387">
    <property type="entry name" value="HATPase_c"/>
    <property type="match status" value="1"/>
</dbReference>
<dbReference type="PRINTS" id="PR00344">
    <property type="entry name" value="BCTRLSENSOR"/>
</dbReference>
<keyword evidence="15" id="KW-1185">Reference proteome</keyword>